<evidence type="ECO:0000313" key="1">
    <source>
        <dbReference type="EMBL" id="KAF2499456.1"/>
    </source>
</evidence>
<accession>A0A6A6R4R1</accession>
<name>A0A6A6R4R1_9PEZI</name>
<gene>
    <name evidence="1" type="ORF">BU16DRAFT_557779</name>
</gene>
<dbReference type="EMBL" id="MU004184">
    <property type="protein sequence ID" value="KAF2499456.1"/>
    <property type="molecule type" value="Genomic_DNA"/>
</dbReference>
<dbReference type="AlphaFoldDB" id="A0A6A6R4R1"/>
<keyword evidence="2" id="KW-1185">Reference proteome</keyword>
<dbReference type="Proteomes" id="UP000799750">
    <property type="component" value="Unassembled WGS sequence"/>
</dbReference>
<reference evidence="1" key="1">
    <citation type="journal article" date="2020" name="Stud. Mycol.">
        <title>101 Dothideomycetes genomes: a test case for predicting lifestyles and emergence of pathogens.</title>
        <authorList>
            <person name="Haridas S."/>
            <person name="Albert R."/>
            <person name="Binder M."/>
            <person name="Bloem J."/>
            <person name="Labutti K."/>
            <person name="Salamov A."/>
            <person name="Andreopoulos B."/>
            <person name="Baker S."/>
            <person name="Barry K."/>
            <person name="Bills G."/>
            <person name="Bluhm B."/>
            <person name="Cannon C."/>
            <person name="Castanera R."/>
            <person name="Culley D."/>
            <person name="Daum C."/>
            <person name="Ezra D."/>
            <person name="Gonzalez J."/>
            <person name="Henrissat B."/>
            <person name="Kuo A."/>
            <person name="Liang C."/>
            <person name="Lipzen A."/>
            <person name="Lutzoni F."/>
            <person name="Magnuson J."/>
            <person name="Mondo S."/>
            <person name="Nolan M."/>
            <person name="Ohm R."/>
            <person name="Pangilinan J."/>
            <person name="Park H.-J."/>
            <person name="Ramirez L."/>
            <person name="Alfaro M."/>
            <person name="Sun H."/>
            <person name="Tritt A."/>
            <person name="Yoshinaga Y."/>
            <person name="Zwiers L.-H."/>
            <person name="Turgeon B."/>
            <person name="Goodwin S."/>
            <person name="Spatafora J."/>
            <person name="Crous P."/>
            <person name="Grigoriev I."/>
        </authorList>
    </citation>
    <scope>NUCLEOTIDE SEQUENCE</scope>
    <source>
        <strain evidence="1">CBS 269.34</strain>
    </source>
</reference>
<organism evidence="1 2">
    <name type="scientific">Lophium mytilinum</name>
    <dbReference type="NCBI Taxonomy" id="390894"/>
    <lineage>
        <taxon>Eukaryota</taxon>
        <taxon>Fungi</taxon>
        <taxon>Dikarya</taxon>
        <taxon>Ascomycota</taxon>
        <taxon>Pezizomycotina</taxon>
        <taxon>Dothideomycetes</taxon>
        <taxon>Pleosporomycetidae</taxon>
        <taxon>Mytilinidiales</taxon>
        <taxon>Mytilinidiaceae</taxon>
        <taxon>Lophium</taxon>
    </lineage>
</organism>
<evidence type="ECO:0000313" key="2">
    <source>
        <dbReference type="Proteomes" id="UP000799750"/>
    </source>
</evidence>
<sequence>MNTTWDPSRFILSNHITENVEEHHSSFFPIFEGDEMETPSSTLEVGYGLDHNPSDHERYVNTDIVPRSTPPPYAEQDDYPFLEELALHRQQEQPPSRPTTPLPAYEPFEFKPPEYDTPSGHYVHQGVWYCCRCQLSVGNSLRETELGLYDYATCGCGHRSCSSCIWDKTAFQPVPWHIAKKIKGLGFSRGMPYVVICPRCTFFCGAHFLQPPMSRRSRLKKAVLEGLLPVYNWAYYRPAWGRNLPSRYRACKCGVRFTHEWLCFRNPEGRFDPVGTSLRVLEILEDGMPEGERVALL</sequence>
<protein>
    <submittedName>
        <fullName evidence="1">Uncharacterized protein</fullName>
    </submittedName>
</protein>
<proteinExistence type="predicted"/>